<protein>
    <submittedName>
        <fullName evidence="2">Lysophospholipase</fullName>
    </submittedName>
</protein>
<keyword evidence="3" id="KW-1185">Reference proteome</keyword>
<dbReference type="InterPro" id="IPR029058">
    <property type="entry name" value="AB_hydrolase_fold"/>
</dbReference>
<reference evidence="2 3" key="1">
    <citation type="submission" date="2019-01" db="EMBL/GenBank/DDBJ databases">
        <title>Draft genome sequence of Dictyobacter sp. Uno17.</title>
        <authorList>
            <person name="Wang C.M."/>
            <person name="Zheng Y."/>
            <person name="Sakai Y."/>
            <person name="Abe K."/>
            <person name="Yokota A."/>
            <person name="Yabe S."/>
        </authorList>
    </citation>
    <scope>NUCLEOTIDE SEQUENCE [LARGE SCALE GENOMIC DNA]</scope>
    <source>
        <strain evidence="2 3">Uno17</strain>
    </source>
</reference>
<dbReference type="RefSeq" id="WP_149404300.1">
    <property type="nucleotide sequence ID" value="NZ_BIXY01000115.1"/>
</dbReference>
<dbReference type="Proteomes" id="UP000322530">
    <property type="component" value="Unassembled WGS sequence"/>
</dbReference>
<feature type="domain" description="Serine aminopeptidase S33" evidence="1">
    <location>
        <begin position="48"/>
        <end position="278"/>
    </location>
</feature>
<dbReference type="PANTHER" id="PTHR11614">
    <property type="entry name" value="PHOSPHOLIPASE-RELATED"/>
    <property type="match status" value="1"/>
</dbReference>
<dbReference type="InterPro" id="IPR022742">
    <property type="entry name" value="Hydrolase_4"/>
</dbReference>
<dbReference type="InterPro" id="IPR051044">
    <property type="entry name" value="MAG_DAG_Lipase"/>
</dbReference>
<sequence length="295" mass="32983">MVRYQPEVPGVWGQSSEEQAGAFRSEYVTLPDQCQLFVRSWVRPGVDVLLILHGLGGHGGWYVDMANEVWERGLSVYTVDHRGFGQSQGLKGHIDAYQQYVEDSAEIIREIRQRHPGQKIYCMGHSMGGIFASYIAAQHGDLLAGVIFLNPWIKDTAQISLRTASGILLGGIFKSRRLWQVGGGHEGMTANPEAGRMLDADPYWVRAQTASFLLQILRMRLGAIKQAARISIPALVIQAEGDTVVDREATYGLYHALGSQDKTWKSYPTWFHDTQFEAERTPLDNDLVAWIQSHA</sequence>
<dbReference type="AlphaFoldDB" id="A0A5A5TJF1"/>
<dbReference type="SUPFAM" id="SSF53474">
    <property type="entry name" value="alpha/beta-Hydrolases"/>
    <property type="match status" value="1"/>
</dbReference>
<gene>
    <name evidence="2" type="ORF">KDI_50360</name>
</gene>
<evidence type="ECO:0000313" key="3">
    <source>
        <dbReference type="Proteomes" id="UP000322530"/>
    </source>
</evidence>
<evidence type="ECO:0000259" key="1">
    <source>
        <dbReference type="Pfam" id="PF12146"/>
    </source>
</evidence>
<dbReference type="Gene3D" id="3.40.50.1820">
    <property type="entry name" value="alpha/beta hydrolase"/>
    <property type="match status" value="1"/>
</dbReference>
<comment type="caution">
    <text evidence="2">The sequence shown here is derived from an EMBL/GenBank/DDBJ whole genome shotgun (WGS) entry which is preliminary data.</text>
</comment>
<dbReference type="OrthoDB" id="9806902at2"/>
<dbReference type="EMBL" id="BIXY01000115">
    <property type="protein sequence ID" value="GCF11472.1"/>
    <property type="molecule type" value="Genomic_DNA"/>
</dbReference>
<proteinExistence type="predicted"/>
<accession>A0A5A5TJF1</accession>
<name>A0A5A5TJF1_9CHLR</name>
<evidence type="ECO:0000313" key="2">
    <source>
        <dbReference type="EMBL" id="GCF11472.1"/>
    </source>
</evidence>
<organism evidence="2 3">
    <name type="scientific">Dictyobacter arantiisoli</name>
    <dbReference type="NCBI Taxonomy" id="2014874"/>
    <lineage>
        <taxon>Bacteria</taxon>
        <taxon>Bacillati</taxon>
        <taxon>Chloroflexota</taxon>
        <taxon>Ktedonobacteria</taxon>
        <taxon>Ktedonobacterales</taxon>
        <taxon>Dictyobacteraceae</taxon>
        <taxon>Dictyobacter</taxon>
    </lineage>
</organism>
<dbReference type="Pfam" id="PF12146">
    <property type="entry name" value="Hydrolase_4"/>
    <property type="match status" value="1"/>
</dbReference>